<comment type="caution">
    <text evidence="4">The sequence shown here is derived from an EMBL/GenBank/DDBJ whole genome shotgun (WGS) entry which is preliminary data.</text>
</comment>
<evidence type="ECO:0000259" key="3">
    <source>
        <dbReference type="Pfam" id="PF00437"/>
    </source>
</evidence>
<dbReference type="PANTHER" id="PTHR30486:SF6">
    <property type="entry name" value="TYPE IV PILUS RETRACTATION ATPASE PILT"/>
    <property type="match status" value="1"/>
</dbReference>
<keyword evidence="5" id="KW-1185">Reference proteome</keyword>
<evidence type="ECO:0000256" key="2">
    <source>
        <dbReference type="SAM" id="MobiDB-lite"/>
    </source>
</evidence>
<gene>
    <name evidence="4" type="ORF">FB476_0361</name>
</gene>
<sequence>MSDVDERAEVAAALGPLAAHLSDGRVTDILVNGAAGVWVDRGGGVEPVESPLRDERTVRRLAVRLAGLAGQRLDDASPWVDGLLPGGIRLHAVLPPLVAGGAHVSLRVPRRAGPTLEDLRAWGALDAVALRVLEAVVAAKVSFVVSGGTGSGKTTVLAAMLARVPASERIAVVEDVRELRVDHPHVVHLQGRSNNVEGRGEVTLPTLVRQSLRMRPDRLVVGEVRGAEVRELLTALNTGHEGGCGTVHANAAADVVSRMEALGALAGLGPAAVHAQLASAIEVVLHVVRGRDGARRLAEVAVLEPVTGVVRSVPALLGAPGAWTAGPAWPRLARRAGLPDEPEGVWPGPGDEPEQVGHRPSPGNGQGRVPAQIPAQIPAHVPVIDAGGEVHVGASR</sequence>
<proteinExistence type="inferred from homology"/>
<dbReference type="GO" id="GO:0016887">
    <property type="term" value="F:ATP hydrolysis activity"/>
    <property type="evidence" value="ECO:0007669"/>
    <property type="project" value="InterPro"/>
</dbReference>
<dbReference type="AlphaFoldDB" id="A0A543KKB3"/>
<dbReference type="InterPro" id="IPR022399">
    <property type="entry name" value="TadA-like_ATPase"/>
</dbReference>
<dbReference type="Gene3D" id="3.30.450.90">
    <property type="match status" value="1"/>
</dbReference>
<dbReference type="CDD" id="cd01130">
    <property type="entry name" value="VirB11-like_ATPase"/>
    <property type="match status" value="1"/>
</dbReference>
<dbReference type="Proteomes" id="UP000315133">
    <property type="component" value="Unassembled WGS sequence"/>
</dbReference>
<dbReference type="Pfam" id="PF00437">
    <property type="entry name" value="T2SSE"/>
    <property type="match status" value="1"/>
</dbReference>
<accession>A0A543KKB3</accession>
<dbReference type="OrthoDB" id="9810761at2"/>
<reference evidence="4 5" key="1">
    <citation type="submission" date="2019-06" db="EMBL/GenBank/DDBJ databases">
        <title>Sequencing the genomes of 1000 actinobacteria strains.</title>
        <authorList>
            <person name="Klenk H.-P."/>
        </authorList>
    </citation>
    <scope>NUCLEOTIDE SEQUENCE [LARGE SCALE GENOMIC DNA]</scope>
    <source>
        <strain evidence="4 5">DSM 12362</strain>
    </source>
</reference>
<dbReference type="Gene3D" id="3.40.50.300">
    <property type="entry name" value="P-loop containing nucleotide triphosphate hydrolases"/>
    <property type="match status" value="1"/>
</dbReference>
<dbReference type="InterPro" id="IPR050921">
    <property type="entry name" value="T4SS_GSP_E_ATPase"/>
</dbReference>
<name>A0A543KKB3_9MICO</name>
<feature type="domain" description="Bacterial type II secretion system protein E" evidence="3">
    <location>
        <begin position="16"/>
        <end position="289"/>
    </location>
</feature>
<evidence type="ECO:0000256" key="1">
    <source>
        <dbReference type="ARBA" id="ARBA00006611"/>
    </source>
</evidence>
<dbReference type="EMBL" id="VFPU01000001">
    <property type="protein sequence ID" value="TQM95517.1"/>
    <property type="molecule type" value="Genomic_DNA"/>
</dbReference>
<dbReference type="InterPro" id="IPR027417">
    <property type="entry name" value="P-loop_NTPase"/>
</dbReference>
<evidence type="ECO:0000313" key="5">
    <source>
        <dbReference type="Proteomes" id="UP000315133"/>
    </source>
</evidence>
<evidence type="ECO:0000313" key="4">
    <source>
        <dbReference type="EMBL" id="TQM95517.1"/>
    </source>
</evidence>
<protein>
    <submittedName>
        <fullName evidence="4">Pilus assembly protein CpaF</fullName>
    </submittedName>
</protein>
<dbReference type="SUPFAM" id="SSF52540">
    <property type="entry name" value="P-loop containing nucleoside triphosphate hydrolases"/>
    <property type="match status" value="1"/>
</dbReference>
<dbReference type="NCBIfam" id="TIGR03819">
    <property type="entry name" value="heli_sec_ATPase"/>
    <property type="match status" value="1"/>
</dbReference>
<dbReference type="InterPro" id="IPR001482">
    <property type="entry name" value="T2SS/T4SS_dom"/>
</dbReference>
<comment type="similarity">
    <text evidence="1">Belongs to the GSP E family.</text>
</comment>
<feature type="region of interest" description="Disordered" evidence="2">
    <location>
        <begin position="334"/>
        <end position="396"/>
    </location>
</feature>
<dbReference type="PANTHER" id="PTHR30486">
    <property type="entry name" value="TWITCHING MOTILITY PROTEIN PILT"/>
    <property type="match status" value="1"/>
</dbReference>
<organism evidence="4 5">
    <name type="scientific">Ornithinimicrobium humiphilum</name>
    <dbReference type="NCBI Taxonomy" id="125288"/>
    <lineage>
        <taxon>Bacteria</taxon>
        <taxon>Bacillati</taxon>
        <taxon>Actinomycetota</taxon>
        <taxon>Actinomycetes</taxon>
        <taxon>Micrococcales</taxon>
        <taxon>Ornithinimicrobiaceae</taxon>
        <taxon>Ornithinimicrobium</taxon>
    </lineage>
</organism>